<dbReference type="Pfam" id="PF10531">
    <property type="entry name" value="SLBB"/>
    <property type="match status" value="1"/>
</dbReference>
<dbReference type="EMBL" id="QAON01000009">
    <property type="protein sequence ID" value="PTQ89078.1"/>
    <property type="molecule type" value="Genomic_DNA"/>
</dbReference>
<dbReference type="Gene3D" id="3.10.560.10">
    <property type="entry name" value="Outer membrane lipoprotein wza domain like"/>
    <property type="match status" value="1"/>
</dbReference>
<dbReference type="AlphaFoldDB" id="A0A2T5IYK4"/>
<comment type="caution">
    <text evidence="5">The sequence shown here is derived from an EMBL/GenBank/DDBJ whole genome shotgun (WGS) entry which is preliminary data.</text>
</comment>
<dbReference type="PANTHER" id="PTHR33619">
    <property type="entry name" value="POLYSACCHARIDE EXPORT PROTEIN GFCE-RELATED"/>
    <property type="match status" value="1"/>
</dbReference>
<dbReference type="GO" id="GO:0015159">
    <property type="term" value="F:polysaccharide transmembrane transporter activity"/>
    <property type="evidence" value="ECO:0007669"/>
    <property type="project" value="InterPro"/>
</dbReference>
<dbReference type="InterPro" id="IPR049712">
    <property type="entry name" value="Poly_export"/>
</dbReference>
<name>A0A2T5IYK4_9GAMM</name>
<dbReference type="RefSeq" id="WP_107865991.1">
    <property type="nucleotide sequence ID" value="NZ_QAON01000009.1"/>
</dbReference>
<feature type="domain" description="Soluble ligand binding" evidence="4">
    <location>
        <begin position="137"/>
        <end position="180"/>
    </location>
</feature>
<evidence type="ECO:0000313" key="5">
    <source>
        <dbReference type="EMBL" id="PTQ89078.1"/>
    </source>
</evidence>
<dbReference type="Gene3D" id="3.30.1950.10">
    <property type="entry name" value="wza like domain"/>
    <property type="match status" value="1"/>
</dbReference>
<dbReference type="PANTHER" id="PTHR33619:SF3">
    <property type="entry name" value="POLYSACCHARIDE EXPORT PROTEIN GFCE-RELATED"/>
    <property type="match status" value="1"/>
</dbReference>
<feature type="domain" description="Polysaccharide export protein N-terminal" evidence="3">
    <location>
        <begin position="57"/>
        <end position="131"/>
    </location>
</feature>
<feature type="signal peptide" evidence="2">
    <location>
        <begin position="1"/>
        <end position="21"/>
    </location>
</feature>
<keyword evidence="6" id="KW-1185">Reference proteome</keyword>
<dbReference type="InterPro" id="IPR003715">
    <property type="entry name" value="Poly_export_N"/>
</dbReference>
<protein>
    <submittedName>
        <fullName evidence="5">Polysaccharide export outer membrane protein</fullName>
    </submittedName>
</protein>
<evidence type="ECO:0000256" key="1">
    <source>
        <dbReference type="ARBA" id="ARBA00022729"/>
    </source>
</evidence>
<gene>
    <name evidence="5" type="ORF">C8N29_109101</name>
</gene>
<evidence type="ECO:0000256" key="2">
    <source>
        <dbReference type="SAM" id="SignalP"/>
    </source>
</evidence>
<dbReference type="Pfam" id="PF02563">
    <property type="entry name" value="Poly_export"/>
    <property type="match status" value="1"/>
</dbReference>
<keyword evidence="1 2" id="KW-0732">Signal</keyword>
<evidence type="ECO:0000259" key="4">
    <source>
        <dbReference type="Pfam" id="PF10531"/>
    </source>
</evidence>
<accession>A0A2T5IYK4</accession>
<dbReference type="OrthoDB" id="8291at2"/>
<evidence type="ECO:0000259" key="3">
    <source>
        <dbReference type="Pfam" id="PF02563"/>
    </source>
</evidence>
<evidence type="ECO:0000313" key="6">
    <source>
        <dbReference type="Proteomes" id="UP000244223"/>
    </source>
</evidence>
<proteinExistence type="predicted"/>
<feature type="chain" id="PRO_5030622462" evidence="2">
    <location>
        <begin position="22"/>
        <end position="210"/>
    </location>
</feature>
<dbReference type="Proteomes" id="UP000244223">
    <property type="component" value="Unassembled WGS sequence"/>
</dbReference>
<reference evidence="5 6" key="1">
    <citation type="submission" date="2018-04" db="EMBL/GenBank/DDBJ databases">
        <title>Genomic Encyclopedia of Archaeal and Bacterial Type Strains, Phase II (KMG-II): from individual species to whole genera.</title>
        <authorList>
            <person name="Goeker M."/>
        </authorList>
    </citation>
    <scope>NUCLEOTIDE SEQUENCE [LARGE SCALE GENOMIC DNA]</scope>
    <source>
        <strain evidence="5 6">DSM 5822</strain>
    </source>
</reference>
<dbReference type="InterPro" id="IPR019554">
    <property type="entry name" value="Soluble_ligand-bd"/>
</dbReference>
<sequence>MQQSLRLLLVSVILAWAPAHAGFLDKLFNSPTASSNTAPPVAGTILTPAAYPVLLSQVSDYRLGAGDKLGITVFNEKELSMEVLLSDAGTFLYPFLGEIAAKNKTIGELKSMLTQQLKDGYLVDPKVYVSIIEYRPFFVNGEVSKPGGYPYQPGLTIRKAISLAGGLTPRASLAKIFVIHENDPTGVPRLANLDTVIVPGDIVTVDQSFF</sequence>
<organism evidence="5 6">
    <name type="scientific">Agitococcus lubricus</name>
    <dbReference type="NCBI Taxonomy" id="1077255"/>
    <lineage>
        <taxon>Bacteria</taxon>
        <taxon>Pseudomonadati</taxon>
        <taxon>Pseudomonadota</taxon>
        <taxon>Gammaproteobacteria</taxon>
        <taxon>Moraxellales</taxon>
        <taxon>Moraxellaceae</taxon>
        <taxon>Agitococcus</taxon>
    </lineage>
</organism>